<organism evidence="2 3">
    <name type="scientific">Qipengyuania algicida</name>
    <dbReference type="NCBI Taxonomy" id="1836209"/>
    <lineage>
        <taxon>Bacteria</taxon>
        <taxon>Pseudomonadati</taxon>
        <taxon>Pseudomonadota</taxon>
        <taxon>Alphaproteobacteria</taxon>
        <taxon>Sphingomonadales</taxon>
        <taxon>Erythrobacteraceae</taxon>
        <taxon>Qipengyuania</taxon>
    </lineage>
</organism>
<keyword evidence="3" id="KW-1185">Reference proteome</keyword>
<feature type="transmembrane region" description="Helical" evidence="1">
    <location>
        <begin position="242"/>
        <end position="261"/>
    </location>
</feature>
<dbReference type="OrthoDB" id="7184927at2"/>
<evidence type="ECO:0000313" key="2">
    <source>
        <dbReference type="EMBL" id="MXP27364.1"/>
    </source>
</evidence>
<dbReference type="Proteomes" id="UP000439780">
    <property type="component" value="Unassembled WGS sequence"/>
</dbReference>
<keyword evidence="1" id="KW-1133">Transmembrane helix</keyword>
<dbReference type="AlphaFoldDB" id="A0A845ACF7"/>
<feature type="transmembrane region" description="Helical" evidence="1">
    <location>
        <begin position="181"/>
        <end position="199"/>
    </location>
</feature>
<feature type="transmembrane region" description="Helical" evidence="1">
    <location>
        <begin position="282"/>
        <end position="307"/>
    </location>
</feature>
<feature type="transmembrane region" description="Helical" evidence="1">
    <location>
        <begin position="147"/>
        <end position="169"/>
    </location>
</feature>
<gene>
    <name evidence="2" type="ORF">GRI58_00835</name>
</gene>
<accession>A0A845ACF7</accession>
<feature type="transmembrane region" description="Helical" evidence="1">
    <location>
        <begin position="36"/>
        <end position="54"/>
    </location>
</feature>
<reference evidence="2 3" key="1">
    <citation type="submission" date="2019-12" db="EMBL/GenBank/DDBJ databases">
        <title>Genomic-based taxomic classification of the family Erythrobacteraceae.</title>
        <authorList>
            <person name="Xu L."/>
        </authorList>
    </citation>
    <scope>NUCLEOTIDE SEQUENCE [LARGE SCALE GENOMIC DNA]</scope>
    <source>
        <strain evidence="2 3">KEMB 9005-328</strain>
    </source>
</reference>
<feature type="transmembrane region" description="Helical" evidence="1">
    <location>
        <begin position="211"/>
        <end position="236"/>
    </location>
</feature>
<evidence type="ECO:0000313" key="3">
    <source>
        <dbReference type="Proteomes" id="UP000439780"/>
    </source>
</evidence>
<feature type="transmembrane region" description="Helical" evidence="1">
    <location>
        <begin position="66"/>
        <end position="84"/>
    </location>
</feature>
<name>A0A845ACF7_9SPHN</name>
<comment type="caution">
    <text evidence="2">The sequence shown here is derived from an EMBL/GenBank/DDBJ whole genome shotgun (WGS) entry which is preliminary data.</text>
</comment>
<dbReference type="RefSeq" id="WP_160751661.1">
    <property type="nucleotide sequence ID" value="NZ_WTYA01000001.1"/>
</dbReference>
<keyword evidence="1" id="KW-0812">Transmembrane</keyword>
<keyword evidence="1" id="KW-0472">Membrane</keyword>
<proteinExistence type="predicted"/>
<protein>
    <submittedName>
        <fullName evidence="2">Uncharacterized protein</fullName>
    </submittedName>
</protein>
<sequence length="315" mass="35036">MNEDKSEIAMTEQLATVPPRDGFALEANDKVRGINWGRLLTMALSVSVLAAAVWQARTLDLHDITALIPSSPLFWIVFAISYLAQPLIDMVIFQRLWHAGLGAFWALLRKLIYNELLLGYLGEVYFYTWARRNLPIEATPFGAVKDVAIMSAMAGNIMTLLFIALAYPYLALLPLHDHASAIAWSLAFVVGSSLALMLWRRTIFSLQRGELWMVFGMHNLRIIATTVLSAVLWHLVLPDVQLAWWLVLAAIRLLVSRLPFVPNKDVVFAGIAVLALGQDVQIAALMAMMAALILSTHLILALIFGLYDLVKGDRT</sequence>
<evidence type="ECO:0000256" key="1">
    <source>
        <dbReference type="SAM" id="Phobius"/>
    </source>
</evidence>
<dbReference type="EMBL" id="WTYA01000001">
    <property type="protein sequence ID" value="MXP27364.1"/>
    <property type="molecule type" value="Genomic_DNA"/>
</dbReference>